<protein>
    <submittedName>
        <fullName evidence="2">TAXI family TRAP transporter solute-binding subunit</fullName>
    </submittedName>
</protein>
<organism evidence="2 3">
    <name type="scientific">Ferrovibrio xuzhouensis</name>
    <dbReference type="NCBI Taxonomy" id="1576914"/>
    <lineage>
        <taxon>Bacteria</taxon>
        <taxon>Pseudomonadati</taxon>
        <taxon>Pseudomonadota</taxon>
        <taxon>Alphaproteobacteria</taxon>
        <taxon>Rhodospirillales</taxon>
        <taxon>Rhodospirillaceae</taxon>
        <taxon>Ferrovibrio</taxon>
    </lineage>
</organism>
<dbReference type="RefSeq" id="WP_379729981.1">
    <property type="nucleotide sequence ID" value="NZ_JBHRYJ010000008.1"/>
</dbReference>
<reference evidence="3" key="1">
    <citation type="journal article" date="2019" name="Int. J. Syst. Evol. Microbiol.">
        <title>The Global Catalogue of Microorganisms (GCM) 10K type strain sequencing project: providing services to taxonomists for standard genome sequencing and annotation.</title>
        <authorList>
            <consortium name="The Broad Institute Genomics Platform"/>
            <consortium name="The Broad Institute Genome Sequencing Center for Infectious Disease"/>
            <person name="Wu L."/>
            <person name="Ma J."/>
        </authorList>
    </citation>
    <scope>NUCLEOTIDE SEQUENCE [LARGE SCALE GENOMIC DNA]</scope>
    <source>
        <strain evidence="3">KCTC 42182</strain>
    </source>
</reference>
<comment type="caution">
    <text evidence="2">The sequence shown here is derived from an EMBL/GenBank/DDBJ whole genome shotgun (WGS) entry which is preliminary data.</text>
</comment>
<name>A0ABV7VNL8_9PROT</name>
<keyword evidence="3" id="KW-1185">Reference proteome</keyword>
<dbReference type="InterPro" id="IPR011852">
    <property type="entry name" value="TRAP_TAXI"/>
</dbReference>
<dbReference type="EMBL" id="JBHRYJ010000008">
    <property type="protein sequence ID" value="MFC3678351.1"/>
    <property type="molecule type" value="Genomic_DNA"/>
</dbReference>
<accession>A0ABV7VNL8</accession>
<dbReference type="Gene3D" id="3.40.190.10">
    <property type="entry name" value="Periplasmic binding protein-like II"/>
    <property type="match status" value="2"/>
</dbReference>
<feature type="signal peptide" evidence="1">
    <location>
        <begin position="1"/>
        <end position="26"/>
    </location>
</feature>
<dbReference type="NCBIfam" id="TIGR02122">
    <property type="entry name" value="TRAP_TAXI"/>
    <property type="match status" value="1"/>
</dbReference>
<dbReference type="Pfam" id="PF16868">
    <property type="entry name" value="NMT1_3"/>
    <property type="match status" value="1"/>
</dbReference>
<evidence type="ECO:0000313" key="2">
    <source>
        <dbReference type="EMBL" id="MFC3678351.1"/>
    </source>
</evidence>
<dbReference type="PANTHER" id="PTHR42941:SF1">
    <property type="entry name" value="SLL1037 PROTEIN"/>
    <property type="match status" value="1"/>
</dbReference>
<gene>
    <name evidence="2" type="ORF">ACFOOQ_22590</name>
</gene>
<evidence type="ECO:0000313" key="3">
    <source>
        <dbReference type="Proteomes" id="UP001595711"/>
    </source>
</evidence>
<sequence>MRKGITAGLAAVILGSVCGAAMQAGATDRIAYGSTAIESIHYTYAVSAAKAINANAGDKMNVTVIATGGAVDNLARLARGQIQLGLGTFETVYQAYRGIDKFAGKAQPELRSLWVHSLAIQAYVVRADSGIKTLDGLNGKKFTAGQRGSATENMVQQILTAVGVKPDYYVATLSDAVEAVRNDRSVGYVKAGSGRGLDGTTMELRTLTPVNILSFTPDQVKTVQTRFPFVTFVSTKPGEIDGVGTITTPIQSIGEFAYKDSLTDEQVETILSGIFKGQAEQGAAFPEIKNMNIATSTMEGTLVPLHRGAVRFYRKMGIAIPDKLIPPEAK</sequence>
<dbReference type="SUPFAM" id="SSF53850">
    <property type="entry name" value="Periplasmic binding protein-like II"/>
    <property type="match status" value="1"/>
</dbReference>
<feature type="chain" id="PRO_5046005768" evidence="1">
    <location>
        <begin position="27"/>
        <end position="330"/>
    </location>
</feature>
<proteinExistence type="predicted"/>
<evidence type="ECO:0000256" key="1">
    <source>
        <dbReference type="SAM" id="SignalP"/>
    </source>
</evidence>
<dbReference type="PANTHER" id="PTHR42941">
    <property type="entry name" value="SLL1037 PROTEIN"/>
    <property type="match status" value="1"/>
</dbReference>
<keyword evidence="1" id="KW-0732">Signal</keyword>
<dbReference type="Proteomes" id="UP001595711">
    <property type="component" value="Unassembled WGS sequence"/>
</dbReference>